<proteinExistence type="predicted"/>
<organism evidence="2 3">
    <name type="scientific">Chlorocebus sabaeus</name>
    <name type="common">Green monkey</name>
    <name type="synonym">Simia sabaea</name>
    <dbReference type="NCBI Taxonomy" id="60711"/>
    <lineage>
        <taxon>Eukaryota</taxon>
        <taxon>Metazoa</taxon>
        <taxon>Chordata</taxon>
        <taxon>Craniata</taxon>
        <taxon>Vertebrata</taxon>
        <taxon>Euteleostomi</taxon>
        <taxon>Mammalia</taxon>
        <taxon>Eutheria</taxon>
        <taxon>Euarchontoglires</taxon>
        <taxon>Primates</taxon>
        <taxon>Haplorrhini</taxon>
        <taxon>Catarrhini</taxon>
        <taxon>Cercopithecidae</taxon>
        <taxon>Cercopithecinae</taxon>
        <taxon>Chlorocebus</taxon>
    </lineage>
</organism>
<dbReference type="Bgee" id="ENSCSAG00000014823">
    <property type="expression patterns" value="Expressed in adrenal cortex and 7 other cell types or tissues"/>
</dbReference>
<evidence type="ECO:0000313" key="2">
    <source>
        <dbReference type="Ensembl" id="ENSCSAP00000010933.1"/>
    </source>
</evidence>
<reference evidence="2 3" key="1">
    <citation type="submission" date="2014-03" db="EMBL/GenBank/DDBJ databases">
        <authorList>
            <person name="Warren W."/>
            <person name="Wilson R.K."/>
        </authorList>
    </citation>
    <scope>NUCLEOTIDE SEQUENCE</scope>
</reference>
<dbReference type="Ensembl" id="ENSCSAT00000012911.1">
    <property type="protein sequence ID" value="ENSCSAP00000010933.1"/>
    <property type="gene ID" value="ENSCSAG00000014823.1"/>
</dbReference>
<keyword evidence="3" id="KW-1185">Reference proteome</keyword>
<feature type="chain" id="PRO_5002345447" evidence="1">
    <location>
        <begin position="26"/>
        <end position="79"/>
    </location>
</feature>
<feature type="signal peptide" evidence="1">
    <location>
        <begin position="1"/>
        <end position="25"/>
    </location>
</feature>
<accession>A0A0D9RQP4</accession>
<dbReference type="EMBL" id="AQIB01043874">
    <property type="status" value="NOT_ANNOTATED_CDS"/>
    <property type="molecule type" value="Genomic_DNA"/>
</dbReference>
<sequence>SCPKTSDSRFFSLWTLGFTPWFARGLSGLWPQTEGCTVGFHVFEAFGLRLSHYWLLSSPACRRPTVGLCLVTVVLAKNQ</sequence>
<reference evidence="2" key="2">
    <citation type="submission" date="2025-08" db="UniProtKB">
        <authorList>
            <consortium name="Ensembl"/>
        </authorList>
    </citation>
    <scope>IDENTIFICATION</scope>
</reference>
<protein>
    <submittedName>
        <fullName evidence="2">Uncharacterized protein</fullName>
    </submittedName>
</protein>
<dbReference type="Proteomes" id="UP000029965">
    <property type="component" value="Chromosome 23"/>
</dbReference>
<evidence type="ECO:0000256" key="1">
    <source>
        <dbReference type="SAM" id="SignalP"/>
    </source>
</evidence>
<dbReference type="GeneTree" id="ENSGT00550000076385"/>
<dbReference type="AlphaFoldDB" id="A0A0D9RQP4"/>
<evidence type="ECO:0000313" key="3">
    <source>
        <dbReference type="Proteomes" id="UP000029965"/>
    </source>
</evidence>
<name>A0A0D9RQP4_CHLSB</name>
<keyword evidence="1" id="KW-0732">Signal</keyword>
<reference evidence="2" key="3">
    <citation type="submission" date="2025-09" db="UniProtKB">
        <authorList>
            <consortium name="Ensembl"/>
        </authorList>
    </citation>
    <scope>IDENTIFICATION</scope>
</reference>